<sequence length="586" mass="66385">VLGLLPVVPLAAPGPYNRCDGSTSKVGKDFWDQLRQTLQLDTEGRNFGQSLDPRSDTLETFREVMVAEVLPDLDNALQDCAFGVISLILMTLSMTDYEEGIDRARELQALADRLYFQFYELLEDSDWPLEISNFEAYRLLLGRERNSCSGSKLKVFIYNTSREFSNHRLRTGVGMMGAASQIHAYLESGSCLTDDPDLADLFFVPAYHGVQYNDFLEVKTHEPDVEKRFPYLARHRGMDHFFVVSANLPSWETLHPLRHVMQLTVESYQVNDNVPRWYSPWKDVMIPGYIDRWRIKSMRSYNKPTSERGFLLVFHGNHPGTHKLYVTHKAKVRTAILDAFTGIPDCSVGAHVPDFFDRMGRSHFCLVPRGSSAWTIHLYESFFFGCVPVILSDFLEVPFQRAVDWPALSIKWPEDRVGPELLEHLRAIPLERIAEMKRRLEEAACYFDFHRGWGVRKPEDPVGWMSWSPDAVALGEDCDYLSHGDASSADSCRGSCDKDPHGCNLVNFLQPGSPQSPSGEDEKVASCVLRLCRDPAQPALTGGAAGWQVWSKVSDEALGCSPYAAIFEELEARRLHRPVSHGPLWN</sequence>
<dbReference type="PANTHER" id="PTHR11062">
    <property type="entry name" value="EXOSTOSIN HEPARAN SULFATE GLYCOSYLTRANSFERASE -RELATED"/>
    <property type="match status" value="1"/>
</dbReference>
<comment type="similarity">
    <text evidence="1">Belongs to the glycosyltransferase 47 family.</text>
</comment>
<comment type="caution">
    <text evidence="3">The sequence shown here is derived from an EMBL/GenBank/DDBJ whole genome shotgun (WGS) entry which is preliminary data.</text>
</comment>
<protein>
    <recommendedName>
        <fullName evidence="2">Exostosin GT47 domain-containing protein</fullName>
    </recommendedName>
</protein>
<dbReference type="AlphaFoldDB" id="A0A813L981"/>
<evidence type="ECO:0000256" key="1">
    <source>
        <dbReference type="ARBA" id="ARBA00010271"/>
    </source>
</evidence>
<dbReference type="InterPro" id="IPR040911">
    <property type="entry name" value="Exostosin_GT47"/>
</dbReference>
<gene>
    <name evidence="3" type="ORF">PGLA2088_LOCUS42387</name>
</gene>
<dbReference type="InterPro" id="IPR004263">
    <property type="entry name" value="Exostosin"/>
</dbReference>
<name>A0A813L981_POLGL</name>
<dbReference type="GO" id="GO:0016757">
    <property type="term" value="F:glycosyltransferase activity"/>
    <property type="evidence" value="ECO:0007669"/>
    <property type="project" value="InterPro"/>
</dbReference>
<dbReference type="EMBL" id="CAJNNW010034292">
    <property type="protein sequence ID" value="CAE8722216.1"/>
    <property type="molecule type" value="Genomic_DNA"/>
</dbReference>
<feature type="non-terminal residue" evidence="3">
    <location>
        <position position="1"/>
    </location>
</feature>
<evidence type="ECO:0000313" key="3">
    <source>
        <dbReference type="EMBL" id="CAE8722216.1"/>
    </source>
</evidence>
<feature type="domain" description="Exostosin GT47" evidence="2">
    <location>
        <begin position="151"/>
        <end position="417"/>
    </location>
</feature>
<dbReference type="Pfam" id="PF03016">
    <property type="entry name" value="Exostosin_GT47"/>
    <property type="match status" value="1"/>
</dbReference>
<evidence type="ECO:0000313" key="4">
    <source>
        <dbReference type="Proteomes" id="UP000626109"/>
    </source>
</evidence>
<evidence type="ECO:0000259" key="2">
    <source>
        <dbReference type="Pfam" id="PF03016"/>
    </source>
</evidence>
<accession>A0A813L981</accession>
<organism evidence="3 4">
    <name type="scientific">Polarella glacialis</name>
    <name type="common">Dinoflagellate</name>
    <dbReference type="NCBI Taxonomy" id="89957"/>
    <lineage>
        <taxon>Eukaryota</taxon>
        <taxon>Sar</taxon>
        <taxon>Alveolata</taxon>
        <taxon>Dinophyceae</taxon>
        <taxon>Suessiales</taxon>
        <taxon>Suessiaceae</taxon>
        <taxon>Polarella</taxon>
    </lineage>
</organism>
<proteinExistence type="inferred from homology"/>
<dbReference type="Proteomes" id="UP000626109">
    <property type="component" value="Unassembled WGS sequence"/>
</dbReference>
<reference evidence="3" key="1">
    <citation type="submission" date="2021-02" db="EMBL/GenBank/DDBJ databases">
        <authorList>
            <person name="Dougan E. K."/>
            <person name="Rhodes N."/>
            <person name="Thang M."/>
            <person name="Chan C."/>
        </authorList>
    </citation>
    <scope>NUCLEOTIDE SEQUENCE</scope>
</reference>